<evidence type="ECO:0000313" key="4">
    <source>
        <dbReference type="Ensembl" id="ENSMAMP00000061332.1"/>
    </source>
</evidence>
<dbReference type="GeneTree" id="ENSGT00940000166924"/>
<dbReference type="Ensembl" id="ENSMAMT00000054017.1">
    <property type="protein sequence ID" value="ENSMAMP00000061332.1"/>
    <property type="gene ID" value="ENSMAMG00000026607.1"/>
</dbReference>
<organism evidence="4 5">
    <name type="scientific">Mastacembelus armatus</name>
    <name type="common">zig-zag eel</name>
    <dbReference type="NCBI Taxonomy" id="205130"/>
    <lineage>
        <taxon>Eukaryota</taxon>
        <taxon>Metazoa</taxon>
        <taxon>Chordata</taxon>
        <taxon>Craniata</taxon>
        <taxon>Vertebrata</taxon>
        <taxon>Euteleostomi</taxon>
        <taxon>Actinopterygii</taxon>
        <taxon>Neopterygii</taxon>
        <taxon>Teleostei</taxon>
        <taxon>Neoteleostei</taxon>
        <taxon>Acanthomorphata</taxon>
        <taxon>Anabantaria</taxon>
        <taxon>Synbranchiformes</taxon>
        <taxon>Mastacembelidae</taxon>
        <taxon>Mastacembelus</taxon>
    </lineage>
</organism>
<reference evidence="4" key="2">
    <citation type="submission" date="2025-09" db="UniProtKB">
        <authorList>
            <consortium name="Ensembl"/>
        </authorList>
    </citation>
    <scope>IDENTIFICATION</scope>
</reference>
<dbReference type="Proteomes" id="UP000261640">
    <property type="component" value="Unplaced"/>
</dbReference>
<dbReference type="PROSITE" id="PS00028">
    <property type="entry name" value="ZINC_FINGER_C2H2_1"/>
    <property type="match status" value="1"/>
</dbReference>
<evidence type="ECO:0000256" key="1">
    <source>
        <dbReference type="ARBA" id="ARBA00022801"/>
    </source>
</evidence>
<proteinExistence type="predicted"/>
<dbReference type="Pfam" id="PF07910">
    <property type="entry name" value="Peptidase_C78"/>
    <property type="match status" value="1"/>
</dbReference>
<keyword evidence="2" id="KW-0862">Zinc</keyword>
<protein>
    <recommendedName>
        <fullName evidence="3">C2H2-type domain-containing protein</fullName>
    </recommendedName>
</protein>
<sequence length="257" mass="29513">MMFSCRMCALVFSNCFNLQEHVELHLQEQHSAEGNFSVSLLPTCFTFVAAGSLGSDLRLARKLQQEEEQMWSHDKAQQEKEEFKKLQRQFGVNRRGGYRRQMERTMDRAVSRGLMGPSLTSGVDDGKTKTPGMFICALYWDIQITECRVCVHVWCADTDHYCSSEGDKGWGCGYRNLQMLIFSLYRIDLYSSFLQGHGGSRHIVYYLHTDMLSVKVLISLTLDTTQTLCHELSKVRSKLHPQQNTGVKKKKKSHLLQ</sequence>
<keyword evidence="2" id="KW-0479">Metal-binding</keyword>
<evidence type="ECO:0000256" key="2">
    <source>
        <dbReference type="PROSITE-ProRule" id="PRU00042"/>
    </source>
</evidence>
<accession>A0A7N8YCW0</accession>
<dbReference type="InterPro" id="IPR013087">
    <property type="entry name" value="Znf_C2H2_type"/>
</dbReference>
<dbReference type="GO" id="GO:0016787">
    <property type="term" value="F:hydrolase activity"/>
    <property type="evidence" value="ECO:0007669"/>
    <property type="project" value="UniProtKB-KW"/>
</dbReference>
<dbReference type="AlphaFoldDB" id="A0A7N8YCW0"/>
<reference evidence="4" key="1">
    <citation type="submission" date="2025-08" db="UniProtKB">
        <authorList>
            <consortium name="Ensembl"/>
        </authorList>
    </citation>
    <scope>IDENTIFICATION</scope>
</reference>
<name>A0A7N8YCW0_9TELE</name>
<evidence type="ECO:0000313" key="5">
    <source>
        <dbReference type="Proteomes" id="UP000261640"/>
    </source>
</evidence>
<keyword evidence="1" id="KW-0378">Hydrolase</keyword>
<evidence type="ECO:0000259" key="3">
    <source>
        <dbReference type="PROSITE" id="PS50157"/>
    </source>
</evidence>
<dbReference type="Gene3D" id="3.90.70.130">
    <property type="match status" value="1"/>
</dbReference>
<dbReference type="GO" id="GO:0008270">
    <property type="term" value="F:zinc ion binding"/>
    <property type="evidence" value="ECO:0007669"/>
    <property type="project" value="UniProtKB-KW"/>
</dbReference>
<dbReference type="InterPro" id="IPR012462">
    <property type="entry name" value="UFSP1/2_DUB_cat"/>
</dbReference>
<feature type="domain" description="C2H2-type" evidence="3">
    <location>
        <begin position="3"/>
        <end position="30"/>
    </location>
</feature>
<dbReference type="PROSITE" id="PS50157">
    <property type="entry name" value="ZINC_FINGER_C2H2_2"/>
    <property type="match status" value="1"/>
</dbReference>
<keyword evidence="2" id="KW-0863">Zinc-finger</keyword>
<keyword evidence="5" id="KW-1185">Reference proteome</keyword>